<comment type="similarity">
    <text evidence="2 14">Belongs to the cytochrome c oxidase subunit 2 family.</text>
</comment>
<dbReference type="InterPro" id="IPR045187">
    <property type="entry name" value="CcO_II"/>
</dbReference>
<comment type="cofactor">
    <cofactor evidence="15">
        <name>Cu cation</name>
        <dbReference type="ChEBI" id="CHEBI:23378"/>
    </cofactor>
    <text evidence="15">Binds a copper A center.</text>
</comment>
<evidence type="ECO:0000256" key="16">
    <source>
        <dbReference type="SAM" id="Phobius"/>
    </source>
</evidence>
<dbReference type="PROSITE" id="PS50999">
    <property type="entry name" value="COX2_TM"/>
    <property type="match status" value="1"/>
</dbReference>
<dbReference type="PROSITE" id="PS50857">
    <property type="entry name" value="COX2_CUA"/>
    <property type="match status" value="1"/>
</dbReference>
<evidence type="ECO:0000259" key="19">
    <source>
        <dbReference type="PROSITE" id="PS51007"/>
    </source>
</evidence>
<evidence type="ECO:0000256" key="14">
    <source>
        <dbReference type="RuleBase" id="RU000456"/>
    </source>
</evidence>
<dbReference type="GO" id="GO:0016491">
    <property type="term" value="F:oxidoreductase activity"/>
    <property type="evidence" value="ECO:0007669"/>
    <property type="project" value="UniProtKB-KW"/>
</dbReference>
<feature type="transmembrane region" description="Helical" evidence="16">
    <location>
        <begin position="77"/>
        <end position="100"/>
    </location>
</feature>
<evidence type="ECO:0000256" key="3">
    <source>
        <dbReference type="ARBA" id="ARBA00022448"/>
    </source>
</evidence>
<feature type="domain" description="Cytochrome oxidase subunit II copper A binding" evidence="17">
    <location>
        <begin position="107"/>
        <end position="251"/>
    </location>
</feature>
<dbReference type="EC" id="7.1.1.9" evidence="15"/>
<dbReference type="PANTHER" id="PTHR22888">
    <property type="entry name" value="CYTOCHROME C OXIDASE, SUBUNIT II"/>
    <property type="match status" value="1"/>
</dbReference>
<name>A0A5C5Y152_9PLAN</name>
<evidence type="ECO:0000256" key="10">
    <source>
        <dbReference type="ARBA" id="ARBA00022989"/>
    </source>
</evidence>
<proteinExistence type="inferred from homology"/>
<dbReference type="InterPro" id="IPR002429">
    <property type="entry name" value="CcO_II-like_C"/>
</dbReference>
<reference evidence="20 21" key="1">
    <citation type="submission" date="2019-02" db="EMBL/GenBank/DDBJ databases">
        <title>Deep-cultivation of Planctomycetes and their phenomic and genomic characterization uncovers novel biology.</title>
        <authorList>
            <person name="Wiegand S."/>
            <person name="Jogler M."/>
            <person name="Boedeker C."/>
            <person name="Pinto D."/>
            <person name="Vollmers J."/>
            <person name="Rivas-Marin E."/>
            <person name="Kohn T."/>
            <person name="Peeters S.H."/>
            <person name="Heuer A."/>
            <person name="Rast P."/>
            <person name="Oberbeckmann S."/>
            <person name="Bunk B."/>
            <person name="Jeske O."/>
            <person name="Meyerdierks A."/>
            <person name="Storesund J.E."/>
            <person name="Kallscheuer N."/>
            <person name="Luecker S."/>
            <person name="Lage O.M."/>
            <person name="Pohl T."/>
            <person name="Merkel B.J."/>
            <person name="Hornburger P."/>
            <person name="Mueller R.-W."/>
            <person name="Bruemmer F."/>
            <person name="Labrenz M."/>
            <person name="Spormann A.M."/>
            <person name="Op Den Camp H."/>
            <person name="Overmann J."/>
            <person name="Amann R."/>
            <person name="Jetten M.S.M."/>
            <person name="Mascher T."/>
            <person name="Medema M.H."/>
            <person name="Devos D.P."/>
            <person name="Kaster A.-K."/>
            <person name="Ovreas L."/>
            <person name="Rohde M."/>
            <person name="Galperin M.Y."/>
            <person name="Jogler C."/>
        </authorList>
    </citation>
    <scope>NUCLEOTIDE SEQUENCE [LARGE SCALE GENOMIC DNA]</scope>
    <source>
        <strain evidence="20 21">Pan14r</strain>
    </source>
</reference>
<evidence type="ECO:0000256" key="5">
    <source>
        <dbReference type="ARBA" id="ARBA00022660"/>
    </source>
</evidence>
<feature type="transmembrane region" description="Helical" evidence="16">
    <location>
        <begin position="36"/>
        <end position="56"/>
    </location>
</feature>
<feature type="domain" description="Cytochrome oxidase subunit II transmembrane region profile" evidence="18">
    <location>
        <begin position="10"/>
        <end position="106"/>
    </location>
</feature>
<keyword evidence="8" id="KW-1278">Translocase</keyword>
<dbReference type="GO" id="GO:0004129">
    <property type="term" value="F:cytochrome-c oxidase activity"/>
    <property type="evidence" value="ECO:0007669"/>
    <property type="project" value="UniProtKB-EC"/>
</dbReference>
<dbReference type="InterPro" id="IPR011759">
    <property type="entry name" value="Cyt_c_oxidase_su2_TM_dom"/>
</dbReference>
<keyword evidence="5 14" id="KW-0679">Respiratory chain</keyword>
<keyword evidence="9 14" id="KW-0249">Electron transport</keyword>
<comment type="subcellular location">
    <subcellularLocation>
        <location evidence="14">Cell membrane</location>
        <topology evidence="14">Multi-pass membrane protein</topology>
    </subcellularLocation>
    <subcellularLocation>
        <location evidence="1">Membrane</location>
        <topology evidence="1">Multi-pass membrane protein</topology>
    </subcellularLocation>
</comment>
<dbReference type="PRINTS" id="PR00605">
    <property type="entry name" value="CYTCHROMECIC"/>
</dbReference>
<keyword evidence="4 13" id="KW-0349">Heme</keyword>
<dbReference type="SUPFAM" id="SSF46626">
    <property type="entry name" value="Cytochrome c"/>
    <property type="match status" value="1"/>
</dbReference>
<dbReference type="GO" id="GO:0042773">
    <property type="term" value="P:ATP synthesis coupled electron transport"/>
    <property type="evidence" value="ECO:0007669"/>
    <property type="project" value="TreeGrafter"/>
</dbReference>
<dbReference type="Pfam" id="PF02790">
    <property type="entry name" value="COX2_TM"/>
    <property type="match status" value="1"/>
</dbReference>
<evidence type="ECO:0000256" key="13">
    <source>
        <dbReference type="PROSITE-ProRule" id="PRU00433"/>
    </source>
</evidence>
<dbReference type="EMBL" id="SJPL01000001">
    <property type="protein sequence ID" value="TWT68373.1"/>
    <property type="molecule type" value="Genomic_DNA"/>
</dbReference>
<keyword evidence="6 14" id="KW-0812">Transmembrane</keyword>
<dbReference type="InterPro" id="IPR009056">
    <property type="entry name" value="Cyt_c-like_dom"/>
</dbReference>
<evidence type="ECO:0000256" key="12">
    <source>
        <dbReference type="ARBA" id="ARBA00023136"/>
    </source>
</evidence>
<dbReference type="OrthoDB" id="9773456at2"/>
<evidence type="ECO:0000259" key="18">
    <source>
        <dbReference type="PROSITE" id="PS50999"/>
    </source>
</evidence>
<keyword evidence="11 13" id="KW-0408">Iron</keyword>
<gene>
    <name evidence="20" type="primary">ctaC</name>
    <name evidence="20" type="ORF">Pan14r_06170</name>
</gene>
<dbReference type="GO" id="GO:0005507">
    <property type="term" value="F:copper ion binding"/>
    <property type="evidence" value="ECO:0007669"/>
    <property type="project" value="InterPro"/>
</dbReference>
<dbReference type="Gene3D" id="1.10.760.10">
    <property type="entry name" value="Cytochrome c-like domain"/>
    <property type="match status" value="1"/>
</dbReference>
<dbReference type="GO" id="GO:0005886">
    <property type="term" value="C:plasma membrane"/>
    <property type="evidence" value="ECO:0007669"/>
    <property type="project" value="UniProtKB-SubCell"/>
</dbReference>
<evidence type="ECO:0000256" key="2">
    <source>
        <dbReference type="ARBA" id="ARBA00007866"/>
    </source>
</evidence>
<comment type="caution">
    <text evidence="20">The sequence shown here is derived from an EMBL/GenBank/DDBJ whole genome shotgun (WGS) entry which is preliminary data.</text>
</comment>
<keyword evidence="3 14" id="KW-0813">Transport</keyword>
<comment type="function">
    <text evidence="15">Subunits I and II form the functional core of the enzyme complex. Electrons originating in cytochrome c are transferred via heme a and Cu(A) to the binuclear center formed by heme a3 and Cu(B).</text>
</comment>
<dbReference type="Pfam" id="PF00116">
    <property type="entry name" value="COX2"/>
    <property type="match status" value="1"/>
</dbReference>
<evidence type="ECO:0000256" key="15">
    <source>
        <dbReference type="RuleBase" id="RU004024"/>
    </source>
</evidence>
<evidence type="ECO:0000256" key="4">
    <source>
        <dbReference type="ARBA" id="ARBA00022617"/>
    </source>
</evidence>
<dbReference type="Pfam" id="PF00034">
    <property type="entry name" value="Cytochrom_C"/>
    <property type="match status" value="1"/>
</dbReference>
<dbReference type="Gene3D" id="2.60.40.420">
    <property type="entry name" value="Cupredoxins - blue copper proteins"/>
    <property type="match status" value="1"/>
</dbReference>
<dbReference type="InterPro" id="IPR008972">
    <property type="entry name" value="Cupredoxin"/>
</dbReference>
<dbReference type="GO" id="GO:0005506">
    <property type="term" value="F:iron ion binding"/>
    <property type="evidence" value="ECO:0007669"/>
    <property type="project" value="InterPro"/>
</dbReference>
<dbReference type="Proteomes" id="UP000317238">
    <property type="component" value="Unassembled WGS sequence"/>
</dbReference>
<dbReference type="InterPro" id="IPR036257">
    <property type="entry name" value="Cyt_c_oxidase_su2_TM_sf"/>
</dbReference>
<evidence type="ECO:0000256" key="11">
    <source>
        <dbReference type="ARBA" id="ARBA00023004"/>
    </source>
</evidence>
<sequence length="356" mass="40080">MLDHNQLPLADVNKSLWFPEQASSFAEGVDWVYDTILYISLVFFVGIVIALVWFAIKYHKKKGEPAESQTSHHTPLELLWSIGPSFLLVYMFVVGAISYLDMRTPPEGSYEIGVEAYKWGWTMDYGGGTYHPELHLLLDEPTKLSMRSSDVIHSLFIPAFRAKKDIVPGRYNYMWFKPTVASEKVSDDELASAKKETGTDAWDYDKYQFTPDGYRFFDLYCAEYCGKSHSEMQTVVVVHETQEELDAWIKEKASRPDDVAPDAWGKTLYNQRGCASCHSIDGSKRVGPSFKDLAGSTHALADGSSVTVDPNYIRESILEPKAKVVAGYNPVMPSYKGQLSDDDIDSIIAYLKTLAE</sequence>
<dbReference type="InterPro" id="IPR036909">
    <property type="entry name" value="Cyt_c-like_dom_sf"/>
</dbReference>
<evidence type="ECO:0000256" key="7">
    <source>
        <dbReference type="ARBA" id="ARBA00022723"/>
    </source>
</evidence>
<evidence type="ECO:0000256" key="9">
    <source>
        <dbReference type="ARBA" id="ARBA00022982"/>
    </source>
</evidence>
<protein>
    <recommendedName>
        <fullName evidence="15">Cytochrome c oxidase subunit 2</fullName>
        <ecNumber evidence="15">7.1.1.9</ecNumber>
    </recommendedName>
</protein>
<evidence type="ECO:0000259" key="17">
    <source>
        <dbReference type="PROSITE" id="PS50857"/>
    </source>
</evidence>
<comment type="catalytic activity">
    <reaction evidence="15">
        <text>4 Fe(II)-[cytochrome c] + O2 + 8 H(+)(in) = 4 Fe(III)-[cytochrome c] + 2 H2O + 4 H(+)(out)</text>
        <dbReference type="Rhea" id="RHEA:11436"/>
        <dbReference type="Rhea" id="RHEA-COMP:10350"/>
        <dbReference type="Rhea" id="RHEA-COMP:14399"/>
        <dbReference type="ChEBI" id="CHEBI:15377"/>
        <dbReference type="ChEBI" id="CHEBI:15378"/>
        <dbReference type="ChEBI" id="CHEBI:15379"/>
        <dbReference type="ChEBI" id="CHEBI:29033"/>
        <dbReference type="ChEBI" id="CHEBI:29034"/>
        <dbReference type="EC" id="7.1.1.9"/>
    </reaction>
</comment>
<keyword evidence="10 16" id="KW-1133">Transmembrane helix</keyword>
<evidence type="ECO:0000313" key="20">
    <source>
        <dbReference type="EMBL" id="TWT68373.1"/>
    </source>
</evidence>
<dbReference type="PANTHER" id="PTHR22888:SF9">
    <property type="entry name" value="CYTOCHROME C OXIDASE SUBUNIT 2"/>
    <property type="match status" value="1"/>
</dbReference>
<dbReference type="Gene3D" id="1.10.287.90">
    <property type="match status" value="1"/>
</dbReference>
<evidence type="ECO:0000256" key="6">
    <source>
        <dbReference type="ARBA" id="ARBA00022692"/>
    </source>
</evidence>
<evidence type="ECO:0000256" key="1">
    <source>
        <dbReference type="ARBA" id="ARBA00004141"/>
    </source>
</evidence>
<dbReference type="PROSITE" id="PS51007">
    <property type="entry name" value="CYTC"/>
    <property type="match status" value="1"/>
</dbReference>
<keyword evidence="7 13" id="KW-0479">Metal-binding</keyword>
<accession>A0A5C5Y152</accession>
<evidence type="ECO:0000313" key="21">
    <source>
        <dbReference type="Proteomes" id="UP000317238"/>
    </source>
</evidence>
<keyword evidence="12 16" id="KW-0472">Membrane</keyword>
<dbReference type="SUPFAM" id="SSF49503">
    <property type="entry name" value="Cupredoxins"/>
    <property type="match status" value="1"/>
</dbReference>
<evidence type="ECO:0000256" key="8">
    <source>
        <dbReference type="ARBA" id="ARBA00022967"/>
    </source>
</evidence>
<dbReference type="RefSeq" id="WP_146438281.1">
    <property type="nucleotide sequence ID" value="NZ_SJPL01000001.1"/>
</dbReference>
<keyword evidence="15" id="KW-0186">Copper</keyword>
<dbReference type="SUPFAM" id="SSF81464">
    <property type="entry name" value="Cytochrome c oxidase subunit II-like, transmembrane region"/>
    <property type="match status" value="1"/>
</dbReference>
<dbReference type="GO" id="GO:0020037">
    <property type="term" value="F:heme binding"/>
    <property type="evidence" value="ECO:0007669"/>
    <property type="project" value="InterPro"/>
</dbReference>
<dbReference type="InterPro" id="IPR008168">
    <property type="entry name" value="Cyt_C_IC"/>
</dbReference>
<organism evidence="20 21">
    <name type="scientific">Crateriforma conspicua</name>
    <dbReference type="NCBI Taxonomy" id="2527996"/>
    <lineage>
        <taxon>Bacteria</taxon>
        <taxon>Pseudomonadati</taxon>
        <taxon>Planctomycetota</taxon>
        <taxon>Planctomycetia</taxon>
        <taxon>Planctomycetales</taxon>
        <taxon>Planctomycetaceae</taxon>
        <taxon>Crateriforma</taxon>
    </lineage>
</organism>
<keyword evidence="20" id="KW-0560">Oxidoreductase</keyword>
<feature type="domain" description="Cytochrome c" evidence="19">
    <location>
        <begin position="260"/>
        <end position="355"/>
    </location>
</feature>
<keyword evidence="21" id="KW-1185">Reference proteome</keyword>
<dbReference type="AlphaFoldDB" id="A0A5C5Y152"/>